<reference evidence="2 3" key="1">
    <citation type="submission" date="2019-09" db="EMBL/GenBank/DDBJ databases">
        <title>Wenzhouxiangella sp. Genome sequencing and assembly.</title>
        <authorList>
            <person name="Zhang R."/>
        </authorList>
    </citation>
    <scope>NUCLEOTIDE SEQUENCE [LARGE SCALE GENOMIC DNA]</scope>
    <source>
        <strain evidence="2 3">W260</strain>
    </source>
</reference>
<keyword evidence="3" id="KW-1185">Reference proteome</keyword>
<protein>
    <submittedName>
        <fullName evidence="2">DUF2490 domain-containing protein</fullName>
    </submittedName>
</protein>
<dbReference type="Pfam" id="PF10677">
    <property type="entry name" value="DUF2490"/>
    <property type="match status" value="1"/>
</dbReference>
<accession>A0A5N0T9M3</accession>
<gene>
    <name evidence="2" type="ORF">F3N42_08905</name>
</gene>
<feature type="chain" id="PRO_5024290219" evidence="1">
    <location>
        <begin position="41"/>
        <end position="247"/>
    </location>
</feature>
<name>A0A5N0T9M3_9GAMM</name>
<evidence type="ECO:0000313" key="3">
    <source>
        <dbReference type="Proteomes" id="UP000325372"/>
    </source>
</evidence>
<dbReference type="Proteomes" id="UP000325372">
    <property type="component" value="Unassembled WGS sequence"/>
</dbReference>
<sequence length="247" mass="28292">MRRPTRCHKTVTLRVMRPLAPWIARLALLGSLFATPSALAREHNHGAWLTAGLKGPIGRSEDTRWNYVLHGEYRAYDAFDGLRYSVMRVGAGYRLDHGFSLLGGLDRHHSRLVAGGSLTEVRLWQAVQWKHRFDNDWSFSARARIEQRDFDKRDGTYWRFRTKLGLDIPFSTRDNLAWVLSVEPFFQVHNPNGSNAGMNQVRSFVGLNIDTGEHASVEVGYLNQYGRVRDGADIINHMLQVNLRFSQ</sequence>
<keyword evidence="1" id="KW-0732">Signal</keyword>
<dbReference type="EMBL" id="VYXP01000005">
    <property type="protein sequence ID" value="KAA9131428.1"/>
    <property type="molecule type" value="Genomic_DNA"/>
</dbReference>
<feature type="signal peptide" evidence="1">
    <location>
        <begin position="1"/>
        <end position="40"/>
    </location>
</feature>
<evidence type="ECO:0000313" key="2">
    <source>
        <dbReference type="EMBL" id="KAA9131428.1"/>
    </source>
</evidence>
<dbReference type="AlphaFoldDB" id="A0A5N0T9M3"/>
<dbReference type="InterPro" id="IPR019619">
    <property type="entry name" value="DUF2490"/>
</dbReference>
<proteinExistence type="predicted"/>
<comment type="caution">
    <text evidence="2">The sequence shown here is derived from an EMBL/GenBank/DDBJ whole genome shotgun (WGS) entry which is preliminary data.</text>
</comment>
<evidence type="ECO:0000256" key="1">
    <source>
        <dbReference type="SAM" id="SignalP"/>
    </source>
</evidence>
<organism evidence="2 3">
    <name type="scientific">Marinihelvus fidelis</name>
    <dbReference type="NCBI Taxonomy" id="2613842"/>
    <lineage>
        <taxon>Bacteria</taxon>
        <taxon>Pseudomonadati</taxon>
        <taxon>Pseudomonadota</taxon>
        <taxon>Gammaproteobacteria</taxon>
        <taxon>Chromatiales</taxon>
        <taxon>Wenzhouxiangellaceae</taxon>
        <taxon>Marinihelvus</taxon>
    </lineage>
</organism>